<dbReference type="RefSeq" id="WP_026736858.1">
    <property type="nucleotide sequence ID" value="NZ_AP019822.1"/>
</dbReference>
<dbReference type="GO" id="GO:1904047">
    <property type="term" value="F:S-adenosyl-L-methionine binding"/>
    <property type="evidence" value="ECO:0007669"/>
    <property type="project" value="TreeGrafter"/>
</dbReference>
<keyword evidence="4 8" id="KW-0808">Transferase</keyword>
<feature type="binding site" evidence="7">
    <location>
        <position position="13"/>
    </location>
    <ligand>
        <name>S-adenosyl-L-methionine</name>
        <dbReference type="ChEBI" id="CHEBI:59789"/>
    </ligand>
</feature>
<dbReference type="GO" id="GO:0006298">
    <property type="term" value="P:mismatch repair"/>
    <property type="evidence" value="ECO:0007669"/>
    <property type="project" value="TreeGrafter"/>
</dbReference>
<dbReference type="EMBL" id="AP019822">
    <property type="protein sequence ID" value="BBM35227.1"/>
    <property type="molecule type" value="Genomic_DNA"/>
</dbReference>
<reference evidence="9 10" key="1">
    <citation type="submission" date="2019-07" db="EMBL/GenBank/DDBJ databases">
        <title>Complete Genome Sequence of Leptotrichia goodfellowii Strain JCM 16774.</title>
        <authorList>
            <person name="Watanabe S."/>
            <person name="Cui L."/>
        </authorList>
    </citation>
    <scope>NUCLEOTIDE SEQUENCE [LARGE SCALE GENOMIC DNA]</scope>
    <source>
        <strain evidence="9 10">JCM16774</strain>
    </source>
</reference>
<dbReference type="GO" id="GO:0009007">
    <property type="term" value="F:site-specific DNA-methyltransferase (adenine-specific) activity"/>
    <property type="evidence" value="ECO:0007669"/>
    <property type="project" value="UniProtKB-UniRule"/>
</dbReference>
<keyword evidence="3 8" id="KW-0489">Methyltransferase</keyword>
<dbReference type="PIRSF" id="PIRSF000398">
    <property type="entry name" value="M_m6A_EcoRV"/>
    <property type="match status" value="1"/>
</dbReference>
<evidence type="ECO:0000256" key="4">
    <source>
        <dbReference type="ARBA" id="ARBA00022679"/>
    </source>
</evidence>
<evidence type="ECO:0000256" key="7">
    <source>
        <dbReference type="PIRSR" id="PIRSR000398-1"/>
    </source>
</evidence>
<dbReference type="InterPro" id="IPR002052">
    <property type="entry name" value="DNA_methylase_N6_adenine_CS"/>
</dbReference>
<gene>
    <name evidence="9" type="ORF">JCM16774_0134</name>
</gene>
<evidence type="ECO:0000256" key="1">
    <source>
        <dbReference type="ARBA" id="ARBA00006594"/>
    </source>
</evidence>
<dbReference type="GO" id="GO:0032259">
    <property type="term" value="P:methylation"/>
    <property type="evidence" value="ECO:0007669"/>
    <property type="project" value="UniProtKB-KW"/>
</dbReference>
<dbReference type="EC" id="2.1.1.72" evidence="2 8"/>
<dbReference type="STRING" id="714315.GCA_000516535_00146"/>
<dbReference type="PANTHER" id="PTHR30481">
    <property type="entry name" value="DNA ADENINE METHYLASE"/>
    <property type="match status" value="1"/>
</dbReference>
<dbReference type="Pfam" id="PF02086">
    <property type="entry name" value="MethyltransfD12"/>
    <property type="match status" value="1"/>
</dbReference>
<dbReference type="AlphaFoldDB" id="A0A510J7R0"/>
<dbReference type="Gene3D" id="3.40.50.150">
    <property type="entry name" value="Vaccinia Virus protein VP39"/>
    <property type="match status" value="1"/>
</dbReference>
<dbReference type="PANTHER" id="PTHR30481:SF3">
    <property type="entry name" value="DNA ADENINE METHYLASE"/>
    <property type="match status" value="1"/>
</dbReference>
<proteinExistence type="inferred from homology"/>
<dbReference type="PRINTS" id="PR00505">
    <property type="entry name" value="D12N6MTFRASE"/>
</dbReference>
<evidence type="ECO:0000256" key="2">
    <source>
        <dbReference type="ARBA" id="ARBA00011900"/>
    </source>
</evidence>
<comment type="catalytic activity">
    <reaction evidence="6 8">
        <text>a 2'-deoxyadenosine in DNA + S-adenosyl-L-methionine = an N(6)-methyl-2'-deoxyadenosine in DNA + S-adenosyl-L-homocysteine + H(+)</text>
        <dbReference type="Rhea" id="RHEA:15197"/>
        <dbReference type="Rhea" id="RHEA-COMP:12418"/>
        <dbReference type="Rhea" id="RHEA-COMP:12419"/>
        <dbReference type="ChEBI" id="CHEBI:15378"/>
        <dbReference type="ChEBI" id="CHEBI:57856"/>
        <dbReference type="ChEBI" id="CHEBI:59789"/>
        <dbReference type="ChEBI" id="CHEBI:90615"/>
        <dbReference type="ChEBI" id="CHEBI:90616"/>
        <dbReference type="EC" id="2.1.1.72"/>
    </reaction>
</comment>
<dbReference type="PROSITE" id="PS00092">
    <property type="entry name" value="N6_MTASE"/>
    <property type="match status" value="1"/>
</dbReference>
<feature type="binding site" evidence="7">
    <location>
        <position position="58"/>
    </location>
    <ligand>
        <name>S-adenosyl-L-methionine</name>
        <dbReference type="ChEBI" id="CHEBI:59789"/>
    </ligand>
</feature>
<dbReference type="InterPro" id="IPR012327">
    <property type="entry name" value="MeTrfase_D12"/>
</dbReference>
<accession>A0A510J7R0</accession>
<evidence type="ECO:0000256" key="8">
    <source>
        <dbReference type="RuleBase" id="RU361257"/>
    </source>
</evidence>
<dbReference type="KEGG" id="lgo:JCM16774_0134"/>
<evidence type="ECO:0000313" key="9">
    <source>
        <dbReference type="EMBL" id="BBM35227.1"/>
    </source>
</evidence>
<dbReference type="OrthoDB" id="9805629at2"/>
<keyword evidence="5 8" id="KW-0949">S-adenosyl-L-methionine</keyword>
<feature type="binding site" evidence="7">
    <location>
        <position position="190"/>
    </location>
    <ligand>
        <name>S-adenosyl-L-methionine</name>
        <dbReference type="ChEBI" id="CHEBI:59789"/>
    </ligand>
</feature>
<evidence type="ECO:0000256" key="5">
    <source>
        <dbReference type="ARBA" id="ARBA00022691"/>
    </source>
</evidence>
<dbReference type="InterPro" id="IPR012263">
    <property type="entry name" value="M_m6A_EcoRV"/>
</dbReference>
<dbReference type="Proteomes" id="UP000321606">
    <property type="component" value="Chromosome"/>
</dbReference>
<dbReference type="SUPFAM" id="SSF53335">
    <property type="entry name" value="S-adenosyl-L-methionine-dependent methyltransferases"/>
    <property type="match status" value="1"/>
</dbReference>
<dbReference type="GO" id="GO:0043565">
    <property type="term" value="F:sequence-specific DNA binding"/>
    <property type="evidence" value="ECO:0007669"/>
    <property type="project" value="TreeGrafter"/>
</dbReference>
<dbReference type="REBASE" id="355726">
    <property type="entry name" value="M2.Lgo16774ORF133P"/>
</dbReference>
<evidence type="ECO:0000313" key="10">
    <source>
        <dbReference type="Proteomes" id="UP000321606"/>
    </source>
</evidence>
<dbReference type="InterPro" id="IPR023095">
    <property type="entry name" value="Ade_MeTrfase_dom_2"/>
</dbReference>
<dbReference type="NCBIfam" id="TIGR00571">
    <property type="entry name" value="dam"/>
    <property type="match status" value="1"/>
</dbReference>
<evidence type="ECO:0000256" key="3">
    <source>
        <dbReference type="ARBA" id="ARBA00022603"/>
    </source>
</evidence>
<dbReference type="InterPro" id="IPR029063">
    <property type="entry name" value="SAM-dependent_MTases_sf"/>
</dbReference>
<dbReference type="Gene3D" id="1.10.1020.10">
    <property type="entry name" value="Adenine-specific Methyltransferase, Domain 2"/>
    <property type="match status" value="1"/>
</dbReference>
<protein>
    <recommendedName>
        <fullName evidence="2 8">Site-specific DNA-methyltransferase (adenine-specific)</fullName>
        <ecNumber evidence="2 8">2.1.1.72</ecNumber>
    </recommendedName>
</protein>
<comment type="similarity">
    <text evidence="1 8">Belongs to the N(4)/N(6)-methyltransferase family.</text>
</comment>
<name>A0A510J7R0_9FUSO</name>
<dbReference type="GO" id="GO:0009307">
    <property type="term" value="P:DNA restriction-modification system"/>
    <property type="evidence" value="ECO:0007669"/>
    <property type="project" value="InterPro"/>
</dbReference>
<sequence>MVKNILLSPILKWVGGKRQLLPEIIPLVNKKYSRYVEPFVGGGAVLFELQPKKAIINDLNKELINVYLTVKDFPEELINQLEKHNKNNAEDYFYDLRNKDRDIDYNKLTNIEKAARIIYLNKTCYNGLYRVNSAGQFNTPYGKYKNPNIVNETVIRAMSIYFRSSDIDIRNSDYREVLKGLRKGAFVYLDPPYMPISSSSSFTGYTENGFSYQEQKELKNECDELIKKGITFLQSNSDCEEIRDLYREKDGYKIKTVQAKRNINSKGNKRGEINEVLIYHDKK</sequence>
<feature type="binding site" evidence="7">
    <location>
        <position position="17"/>
    </location>
    <ligand>
        <name>S-adenosyl-L-methionine</name>
        <dbReference type="ChEBI" id="CHEBI:59789"/>
    </ligand>
</feature>
<organism evidence="9 10">
    <name type="scientific">Pseudoleptotrichia goodfellowii</name>
    <dbReference type="NCBI Taxonomy" id="157692"/>
    <lineage>
        <taxon>Bacteria</taxon>
        <taxon>Fusobacteriati</taxon>
        <taxon>Fusobacteriota</taxon>
        <taxon>Fusobacteriia</taxon>
        <taxon>Fusobacteriales</taxon>
        <taxon>Leptotrichiaceae</taxon>
        <taxon>Pseudoleptotrichia</taxon>
    </lineage>
</organism>
<evidence type="ECO:0000256" key="6">
    <source>
        <dbReference type="ARBA" id="ARBA00047942"/>
    </source>
</evidence>